<keyword evidence="3" id="KW-0539">Nucleus</keyword>
<dbReference type="Pfam" id="PF00076">
    <property type="entry name" value="RRM_1"/>
    <property type="match status" value="1"/>
</dbReference>
<dbReference type="InterPro" id="IPR000504">
    <property type="entry name" value="RRM_dom"/>
</dbReference>
<evidence type="ECO:0000256" key="4">
    <source>
        <dbReference type="PROSITE-ProRule" id="PRU00332"/>
    </source>
</evidence>
<evidence type="ECO:0000313" key="8">
    <source>
        <dbReference type="EMBL" id="KAK4505476.1"/>
    </source>
</evidence>
<sequence length="457" mass="52538">MADAAVEKPQTAGAEQDSKSTENNNTTDSKPTESTTNGNDADKDVKEGKATNGERQADEEDEHERYDTDKQKNRGNRDDRGGDRHDRSDFKRRDFNDRGRGGGRGRGGRGGNRGRGGRGGRGGWDNNRDNNNRRTRFERKEESSDATEIRRQIEFYFSDSNLPIDKFLLQETGGPENRPVPLKTIHNFKRMRHFQPFTAVVNAVKGSYVLEVNDKDEVYRKTPIASYFTKDTEENDRLLTTETMARSIYAKGFGEEHEDTAFKIEEFFEPYGVRGVRLRREKDGTFKGSVFVEFESEEAAEQFLNMEEPPKFNDTELKIMSKKEYVDEKSEGIRNGTVKPNSPTRRFSNHRDNRRGGRDNGGYNKRKRHYDDEDNDEDNDNWRERRDRFQKKRGDPDYSPYVKPESDGKNSDDKGGDEKPEEKKADGEKTEETDAPQKDTEKPEETKVEEAKVEASA</sequence>
<evidence type="ECO:0000256" key="1">
    <source>
        <dbReference type="ARBA" id="ARBA00004123"/>
    </source>
</evidence>
<dbReference type="Gene3D" id="1.10.10.10">
    <property type="entry name" value="Winged helix-like DNA-binding domain superfamily/Winged helix DNA-binding domain"/>
    <property type="match status" value="1"/>
</dbReference>
<evidence type="ECO:0000256" key="3">
    <source>
        <dbReference type="ARBA" id="ARBA00023242"/>
    </source>
</evidence>
<keyword evidence="9" id="KW-1185">Reference proteome</keyword>
<evidence type="ECO:0000256" key="2">
    <source>
        <dbReference type="ARBA" id="ARBA00022884"/>
    </source>
</evidence>
<evidence type="ECO:0000259" key="7">
    <source>
        <dbReference type="PROSITE" id="PS50961"/>
    </source>
</evidence>
<dbReference type="PROSITE" id="PS50961">
    <property type="entry name" value="HTH_LA"/>
    <property type="match status" value="1"/>
</dbReference>
<dbReference type="InterPro" id="IPR012677">
    <property type="entry name" value="Nucleotide-bd_a/b_plait_sf"/>
</dbReference>
<name>A0ABR0EWL0_ZASCE</name>
<comment type="subcellular location">
    <subcellularLocation>
        <location evidence="1">Nucleus</location>
    </subcellularLocation>
</comment>
<dbReference type="InterPro" id="IPR002344">
    <property type="entry name" value="Lupus_La"/>
</dbReference>
<feature type="region of interest" description="Disordered" evidence="5">
    <location>
        <begin position="327"/>
        <end position="457"/>
    </location>
</feature>
<dbReference type="PANTHER" id="PTHR22792:SF140">
    <property type="entry name" value="ACHILLES, ISOFORM A"/>
    <property type="match status" value="1"/>
</dbReference>
<dbReference type="PRINTS" id="PR00302">
    <property type="entry name" value="LUPUSLA"/>
</dbReference>
<keyword evidence="2 4" id="KW-0694">RNA-binding</keyword>
<dbReference type="InterPro" id="IPR045180">
    <property type="entry name" value="La_dom_prot"/>
</dbReference>
<evidence type="ECO:0000259" key="6">
    <source>
        <dbReference type="PROSITE" id="PS50102"/>
    </source>
</evidence>
<feature type="compositionally biased region" description="Gly residues" evidence="5">
    <location>
        <begin position="108"/>
        <end position="123"/>
    </location>
</feature>
<protein>
    <submittedName>
        <fullName evidence="8">Uncharacterized protein</fullName>
    </submittedName>
</protein>
<feature type="compositionally biased region" description="Basic and acidic residues" evidence="5">
    <location>
        <begin position="40"/>
        <end position="49"/>
    </location>
</feature>
<dbReference type="SUPFAM" id="SSF46785">
    <property type="entry name" value="Winged helix' DNA-binding domain"/>
    <property type="match status" value="1"/>
</dbReference>
<comment type="caution">
    <text evidence="8">The sequence shown here is derived from an EMBL/GenBank/DDBJ whole genome shotgun (WGS) entry which is preliminary data.</text>
</comment>
<dbReference type="PANTHER" id="PTHR22792">
    <property type="entry name" value="LUPUS LA PROTEIN-RELATED"/>
    <property type="match status" value="1"/>
</dbReference>
<accession>A0ABR0EWL0</accession>
<dbReference type="Pfam" id="PF05383">
    <property type="entry name" value="La"/>
    <property type="match status" value="1"/>
</dbReference>
<feature type="domain" description="HTH La-type RNA-binding" evidence="7">
    <location>
        <begin position="139"/>
        <end position="229"/>
    </location>
</feature>
<dbReference type="InterPro" id="IPR035979">
    <property type="entry name" value="RBD_domain_sf"/>
</dbReference>
<feature type="compositionally biased region" description="Basic and acidic residues" evidence="5">
    <location>
        <begin position="63"/>
        <end position="100"/>
    </location>
</feature>
<feature type="compositionally biased region" description="Basic and acidic residues" evidence="5">
    <location>
        <begin position="404"/>
        <end position="457"/>
    </location>
</feature>
<dbReference type="InterPro" id="IPR006630">
    <property type="entry name" value="La_HTH"/>
</dbReference>
<dbReference type="SMART" id="SM00715">
    <property type="entry name" value="LA"/>
    <property type="match status" value="1"/>
</dbReference>
<dbReference type="SMART" id="SM00360">
    <property type="entry name" value="RRM"/>
    <property type="match status" value="1"/>
</dbReference>
<feature type="compositionally biased region" description="Basic and acidic residues" evidence="5">
    <location>
        <begin position="380"/>
        <end position="396"/>
    </location>
</feature>
<dbReference type="CDD" id="cd12291">
    <property type="entry name" value="RRM1_La"/>
    <property type="match status" value="1"/>
</dbReference>
<dbReference type="PROSITE" id="PS50102">
    <property type="entry name" value="RRM"/>
    <property type="match status" value="1"/>
</dbReference>
<dbReference type="Gene3D" id="3.30.70.330">
    <property type="match status" value="1"/>
</dbReference>
<dbReference type="Proteomes" id="UP001305779">
    <property type="component" value="Unassembled WGS sequence"/>
</dbReference>
<organism evidence="8 9">
    <name type="scientific">Zasmidium cellare</name>
    <name type="common">Wine cellar mold</name>
    <name type="synonym">Racodium cellare</name>
    <dbReference type="NCBI Taxonomy" id="395010"/>
    <lineage>
        <taxon>Eukaryota</taxon>
        <taxon>Fungi</taxon>
        <taxon>Dikarya</taxon>
        <taxon>Ascomycota</taxon>
        <taxon>Pezizomycotina</taxon>
        <taxon>Dothideomycetes</taxon>
        <taxon>Dothideomycetidae</taxon>
        <taxon>Mycosphaerellales</taxon>
        <taxon>Mycosphaerellaceae</taxon>
        <taxon>Zasmidium</taxon>
    </lineage>
</organism>
<dbReference type="EMBL" id="JAXOVC010000002">
    <property type="protein sequence ID" value="KAK4505476.1"/>
    <property type="molecule type" value="Genomic_DNA"/>
</dbReference>
<dbReference type="SUPFAM" id="SSF54928">
    <property type="entry name" value="RNA-binding domain, RBD"/>
    <property type="match status" value="1"/>
</dbReference>
<reference evidence="8 9" key="1">
    <citation type="journal article" date="2023" name="G3 (Bethesda)">
        <title>A chromosome-level genome assembly of Zasmidium syzygii isolated from banana leaves.</title>
        <authorList>
            <person name="van Westerhoven A.C."/>
            <person name="Mehrabi R."/>
            <person name="Talebi R."/>
            <person name="Steentjes M.B.F."/>
            <person name="Corcolon B."/>
            <person name="Chong P.A."/>
            <person name="Kema G.H.J."/>
            <person name="Seidl M.F."/>
        </authorList>
    </citation>
    <scope>NUCLEOTIDE SEQUENCE [LARGE SCALE GENOMIC DNA]</scope>
    <source>
        <strain evidence="8 9">P124</strain>
    </source>
</reference>
<feature type="compositionally biased region" description="Polar residues" evidence="5">
    <location>
        <begin position="21"/>
        <end position="39"/>
    </location>
</feature>
<dbReference type="InterPro" id="IPR036390">
    <property type="entry name" value="WH_DNA-bd_sf"/>
</dbReference>
<feature type="region of interest" description="Disordered" evidence="5">
    <location>
        <begin position="1"/>
        <end position="145"/>
    </location>
</feature>
<evidence type="ECO:0000313" key="9">
    <source>
        <dbReference type="Proteomes" id="UP001305779"/>
    </source>
</evidence>
<proteinExistence type="predicted"/>
<dbReference type="InterPro" id="IPR036388">
    <property type="entry name" value="WH-like_DNA-bd_sf"/>
</dbReference>
<feature type="domain" description="RRM" evidence="6">
    <location>
        <begin position="246"/>
        <end position="331"/>
    </location>
</feature>
<evidence type="ECO:0000256" key="5">
    <source>
        <dbReference type="SAM" id="MobiDB-lite"/>
    </source>
</evidence>
<feature type="compositionally biased region" description="Basic and acidic residues" evidence="5">
    <location>
        <begin position="349"/>
        <end position="358"/>
    </location>
</feature>
<gene>
    <name evidence="8" type="ORF">PRZ48_003439</name>
</gene>